<dbReference type="Proteomes" id="UP001157502">
    <property type="component" value="Chromosome 12"/>
</dbReference>
<name>A0ACC2GKH2_DALPE</name>
<reference evidence="1" key="1">
    <citation type="submission" date="2021-05" db="EMBL/GenBank/DDBJ databases">
        <authorList>
            <person name="Pan Q."/>
            <person name="Jouanno E."/>
            <person name="Zahm M."/>
            <person name="Klopp C."/>
            <person name="Cabau C."/>
            <person name="Louis A."/>
            <person name="Berthelot C."/>
            <person name="Parey E."/>
            <person name="Roest Crollius H."/>
            <person name="Montfort J."/>
            <person name="Robinson-Rechavi M."/>
            <person name="Bouchez O."/>
            <person name="Lampietro C."/>
            <person name="Lopez Roques C."/>
            <person name="Donnadieu C."/>
            <person name="Postlethwait J."/>
            <person name="Bobe J."/>
            <person name="Dillon D."/>
            <person name="Chandos A."/>
            <person name="von Hippel F."/>
            <person name="Guiguen Y."/>
        </authorList>
    </citation>
    <scope>NUCLEOTIDE SEQUENCE</scope>
    <source>
        <strain evidence="1">YG-Jan2019</strain>
    </source>
</reference>
<keyword evidence="2" id="KW-1185">Reference proteome</keyword>
<evidence type="ECO:0000313" key="1">
    <source>
        <dbReference type="EMBL" id="KAJ8004141.1"/>
    </source>
</evidence>
<dbReference type="EMBL" id="CM055739">
    <property type="protein sequence ID" value="KAJ8004141.1"/>
    <property type="molecule type" value="Genomic_DNA"/>
</dbReference>
<comment type="caution">
    <text evidence="1">The sequence shown here is derived from an EMBL/GenBank/DDBJ whole genome shotgun (WGS) entry which is preliminary data.</text>
</comment>
<gene>
    <name evidence="1" type="ORF">DPEC_G00155690</name>
</gene>
<organism evidence="1 2">
    <name type="scientific">Dallia pectoralis</name>
    <name type="common">Alaska blackfish</name>
    <dbReference type="NCBI Taxonomy" id="75939"/>
    <lineage>
        <taxon>Eukaryota</taxon>
        <taxon>Metazoa</taxon>
        <taxon>Chordata</taxon>
        <taxon>Craniata</taxon>
        <taxon>Vertebrata</taxon>
        <taxon>Euteleostomi</taxon>
        <taxon>Actinopterygii</taxon>
        <taxon>Neopterygii</taxon>
        <taxon>Teleostei</taxon>
        <taxon>Protacanthopterygii</taxon>
        <taxon>Esociformes</taxon>
        <taxon>Umbridae</taxon>
        <taxon>Dallia</taxon>
    </lineage>
</organism>
<accession>A0ACC2GKH2</accession>
<sequence length="170" mass="19095">MGYLQQLQVYYWTWPHPHRTLWHGHRGTNFYSPKGQLPGPGITYPSQTHRLPLSMFPAILKHFLSRNHLKLFPLANPLYCPRPCTLPTSTSVNRFTRLHLFTLSSTPPALPPICSLLPSLDPPLSISTSAPVTAQPSRTAVTTRLGTRVVPALDLRQTDKTSTKRVHDVT</sequence>
<proteinExistence type="predicted"/>
<protein>
    <submittedName>
        <fullName evidence="1">Uncharacterized protein</fullName>
    </submittedName>
</protein>
<evidence type="ECO:0000313" key="2">
    <source>
        <dbReference type="Proteomes" id="UP001157502"/>
    </source>
</evidence>